<dbReference type="EMBL" id="BKCP01005217">
    <property type="protein sequence ID" value="GER36789.1"/>
    <property type="molecule type" value="Genomic_DNA"/>
</dbReference>
<feature type="region of interest" description="Disordered" evidence="1">
    <location>
        <begin position="135"/>
        <end position="158"/>
    </location>
</feature>
<feature type="compositionally biased region" description="Acidic residues" evidence="1">
    <location>
        <begin position="147"/>
        <end position="158"/>
    </location>
</feature>
<evidence type="ECO:0000313" key="2">
    <source>
        <dbReference type="EMBL" id="GER36789.1"/>
    </source>
</evidence>
<feature type="region of interest" description="Disordered" evidence="1">
    <location>
        <begin position="200"/>
        <end position="226"/>
    </location>
</feature>
<dbReference type="Proteomes" id="UP000325081">
    <property type="component" value="Unassembled WGS sequence"/>
</dbReference>
<name>A0A5A7PVB7_STRAF</name>
<feature type="compositionally biased region" description="Polar residues" evidence="1">
    <location>
        <begin position="269"/>
        <end position="284"/>
    </location>
</feature>
<feature type="region of interest" description="Disordered" evidence="1">
    <location>
        <begin position="269"/>
        <end position="293"/>
    </location>
</feature>
<reference evidence="3" key="1">
    <citation type="journal article" date="2019" name="Curr. Biol.">
        <title>Genome Sequence of Striga asiatica Provides Insight into the Evolution of Plant Parasitism.</title>
        <authorList>
            <person name="Yoshida S."/>
            <person name="Kim S."/>
            <person name="Wafula E.K."/>
            <person name="Tanskanen J."/>
            <person name="Kim Y.M."/>
            <person name="Honaas L."/>
            <person name="Yang Z."/>
            <person name="Spallek T."/>
            <person name="Conn C.E."/>
            <person name="Ichihashi Y."/>
            <person name="Cheong K."/>
            <person name="Cui S."/>
            <person name="Der J.P."/>
            <person name="Gundlach H."/>
            <person name="Jiao Y."/>
            <person name="Hori C."/>
            <person name="Ishida J.K."/>
            <person name="Kasahara H."/>
            <person name="Kiba T."/>
            <person name="Kim M.S."/>
            <person name="Koo N."/>
            <person name="Laohavisit A."/>
            <person name="Lee Y.H."/>
            <person name="Lumba S."/>
            <person name="McCourt P."/>
            <person name="Mortimer J.C."/>
            <person name="Mutuku J.M."/>
            <person name="Nomura T."/>
            <person name="Sasaki-Sekimoto Y."/>
            <person name="Seto Y."/>
            <person name="Wang Y."/>
            <person name="Wakatake T."/>
            <person name="Sakakibara H."/>
            <person name="Demura T."/>
            <person name="Yamaguchi S."/>
            <person name="Yoneyama K."/>
            <person name="Manabe R.I."/>
            <person name="Nelson D.C."/>
            <person name="Schulman A.H."/>
            <person name="Timko M.P."/>
            <person name="dePamphilis C.W."/>
            <person name="Choi D."/>
            <person name="Shirasu K."/>
        </authorList>
    </citation>
    <scope>NUCLEOTIDE SEQUENCE [LARGE SCALE GENOMIC DNA]</scope>
    <source>
        <strain evidence="3">cv. UVA1</strain>
    </source>
</reference>
<evidence type="ECO:0000313" key="3">
    <source>
        <dbReference type="Proteomes" id="UP000325081"/>
    </source>
</evidence>
<keyword evidence="3" id="KW-1185">Reference proteome</keyword>
<dbReference type="OrthoDB" id="10652900at2759"/>
<protein>
    <submittedName>
        <fullName evidence="2">AT-hook-containing transcription factor</fullName>
    </submittedName>
</protein>
<organism evidence="2 3">
    <name type="scientific">Striga asiatica</name>
    <name type="common">Asiatic witchweed</name>
    <name type="synonym">Buchnera asiatica</name>
    <dbReference type="NCBI Taxonomy" id="4170"/>
    <lineage>
        <taxon>Eukaryota</taxon>
        <taxon>Viridiplantae</taxon>
        <taxon>Streptophyta</taxon>
        <taxon>Embryophyta</taxon>
        <taxon>Tracheophyta</taxon>
        <taxon>Spermatophyta</taxon>
        <taxon>Magnoliopsida</taxon>
        <taxon>eudicotyledons</taxon>
        <taxon>Gunneridae</taxon>
        <taxon>Pentapetalae</taxon>
        <taxon>asterids</taxon>
        <taxon>lamiids</taxon>
        <taxon>Lamiales</taxon>
        <taxon>Orobanchaceae</taxon>
        <taxon>Buchnereae</taxon>
        <taxon>Striga</taxon>
    </lineage>
</organism>
<gene>
    <name evidence="2" type="ORF">STAS_13167</name>
</gene>
<dbReference type="AlphaFoldDB" id="A0A5A7PVB7"/>
<proteinExistence type="predicted"/>
<evidence type="ECO:0000256" key="1">
    <source>
        <dbReference type="SAM" id="MobiDB-lite"/>
    </source>
</evidence>
<sequence length="355" mass="37619">MNSVEIERRSARMSRSVKNATTAVAESIATVALTGVPVLRSTLANHGGIMWARAMWFQPTRSNALEKGASGSISPYGTIRQSVVASTQYMTVVITMEPTSPIGMSRGGFLVSSASVETASKPMYAKNRTDEALKMPRTPYGAKGTDYDEGDDNDVDDGGDVVEAGRAFRAQDGKEADGGEDEDGNRVELVVAFAEGVGHDAEFDGPVPAEGREVGSPRAGNGGPADYILEEDVAGRDEGDEVAELDSEVNNGIQTEPLRIVQNFFENTDSNADSPETTYDSTTAGPAPSFASFPVRTNIPAPMTAPMPNQIRSHHVSVLFISCSLRAFTSSSASAVDRVRTRSASRAGVCLRALT</sequence>
<accession>A0A5A7PVB7</accession>
<comment type="caution">
    <text evidence="2">The sequence shown here is derived from an EMBL/GenBank/DDBJ whole genome shotgun (WGS) entry which is preliminary data.</text>
</comment>